<dbReference type="PRINTS" id="PR00601">
    <property type="entry name" value="BACFERRITIN"/>
</dbReference>
<dbReference type="PROSITE" id="PS50905">
    <property type="entry name" value="FERRITIN_LIKE"/>
    <property type="match status" value="1"/>
</dbReference>
<sequence>MKGNPKVLEALNERLSEELAAINQYMVHAEMAENWGYSKLHEELEKIARTEMRHAEALIGRVIFLEGHPEVSKLAPIKIGKTVQEIVINDHAGEADAVRAYNEVIRLATEAGDNGTRELIEGILKDEEGHVDWGEQQSDQIKQMGLENYLATKV</sequence>
<dbReference type="InterPro" id="IPR002024">
    <property type="entry name" value="Bacterioferritin"/>
</dbReference>
<accession>A0A511R301</accession>
<dbReference type="EMBL" id="BJXL01000070">
    <property type="protein sequence ID" value="GEM83984.1"/>
    <property type="molecule type" value="Genomic_DNA"/>
</dbReference>
<dbReference type="CDD" id="cd00907">
    <property type="entry name" value="Bacterioferritin"/>
    <property type="match status" value="1"/>
</dbReference>
<evidence type="ECO:0000256" key="3">
    <source>
        <dbReference type="ARBA" id="ARBA00022723"/>
    </source>
</evidence>
<keyword evidence="3 5" id="KW-0479">Metal-binding</keyword>
<evidence type="ECO:0000259" key="8">
    <source>
        <dbReference type="PROSITE" id="PS50905"/>
    </source>
</evidence>
<name>A0A511R301_9DEIN</name>
<evidence type="ECO:0000256" key="5">
    <source>
        <dbReference type="PIRNR" id="PIRNR002560"/>
    </source>
</evidence>
<dbReference type="EC" id="1.16.3.1" evidence="5"/>
<feature type="binding site" evidence="6">
    <location>
        <position position="127"/>
    </location>
    <ligand>
        <name>Fe cation</name>
        <dbReference type="ChEBI" id="CHEBI:24875"/>
        <label>1</label>
    </ligand>
</feature>
<gene>
    <name evidence="9" type="primary">bfr</name>
    <name evidence="9" type="ORF">MHY01S_21500</name>
</gene>
<feature type="binding site" evidence="6">
    <location>
        <position position="94"/>
    </location>
    <ligand>
        <name>Fe cation</name>
        <dbReference type="ChEBI" id="CHEBI:24875"/>
        <label>2</label>
    </ligand>
</feature>
<dbReference type="InterPro" id="IPR008331">
    <property type="entry name" value="Ferritin_DPS_dom"/>
</dbReference>
<protein>
    <recommendedName>
        <fullName evidence="5 7">Bacterioferritin</fullName>
        <ecNumber evidence="5">1.16.3.1</ecNumber>
    </recommendedName>
</protein>
<feature type="binding site" evidence="6">
    <location>
        <position position="51"/>
    </location>
    <ligand>
        <name>Fe cation</name>
        <dbReference type="ChEBI" id="CHEBI:24875"/>
        <label>2</label>
    </ligand>
</feature>
<dbReference type="Gene3D" id="1.20.1260.10">
    <property type="match status" value="1"/>
</dbReference>
<dbReference type="GO" id="GO:0008199">
    <property type="term" value="F:ferric iron binding"/>
    <property type="evidence" value="ECO:0007669"/>
    <property type="project" value="InterPro"/>
</dbReference>
<evidence type="ECO:0000313" key="10">
    <source>
        <dbReference type="Proteomes" id="UP000321197"/>
    </source>
</evidence>
<dbReference type="InterPro" id="IPR012347">
    <property type="entry name" value="Ferritin-like"/>
</dbReference>
<comment type="caution">
    <text evidence="9">The sequence shown here is derived from an EMBL/GenBank/DDBJ whole genome shotgun (WGS) entry which is preliminary data.</text>
</comment>
<dbReference type="Pfam" id="PF00210">
    <property type="entry name" value="Ferritin"/>
    <property type="match status" value="1"/>
</dbReference>
<reference evidence="9 10" key="1">
    <citation type="submission" date="2019-07" db="EMBL/GenBank/DDBJ databases">
        <title>Whole genome shotgun sequence of Meiothermus hypogaeus NBRC 106114.</title>
        <authorList>
            <person name="Hosoyama A."/>
            <person name="Uohara A."/>
            <person name="Ohji S."/>
            <person name="Ichikawa N."/>
        </authorList>
    </citation>
    <scope>NUCLEOTIDE SEQUENCE [LARGE SCALE GENOMIC DNA]</scope>
    <source>
        <strain evidence="9 10">NBRC 106114</strain>
    </source>
</reference>
<comment type="function">
    <text evidence="5">Iron-storage protein, whose ferroxidase center binds Fe(2+), oxidizes it using dioxygen to Fe(3+), and participates in the subsequent Fe(3+) oxide mineral core formation within the central cavity of the BFR protein shell.</text>
</comment>
<evidence type="ECO:0000256" key="4">
    <source>
        <dbReference type="ARBA" id="ARBA00023004"/>
    </source>
</evidence>
<organism evidence="9 10">
    <name type="scientific">Meiothermus hypogaeus NBRC 106114</name>
    <dbReference type="NCBI Taxonomy" id="1227553"/>
    <lineage>
        <taxon>Bacteria</taxon>
        <taxon>Thermotogati</taxon>
        <taxon>Deinococcota</taxon>
        <taxon>Deinococci</taxon>
        <taxon>Thermales</taxon>
        <taxon>Thermaceae</taxon>
        <taxon>Meiothermus</taxon>
    </lineage>
</organism>
<dbReference type="RefSeq" id="WP_119341008.1">
    <property type="nucleotide sequence ID" value="NZ_BJXL01000070.1"/>
</dbReference>
<evidence type="ECO:0000256" key="1">
    <source>
        <dbReference type="ARBA" id="ARBA00022434"/>
    </source>
</evidence>
<feature type="binding site" description="axial binding residue" evidence="6">
    <location>
        <position position="52"/>
    </location>
    <ligand>
        <name>heme b</name>
        <dbReference type="ChEBI" id="CHEBI:60344"/>
        <note>ligand shared between dimeric partners</note>
    </ligand>
    <ligandPart>
        <name>Fe</name>
        <dbReference type="ChEBI" id="CHEBI:18248"/>
    </ligandPart>
</feature>
<comment type="similarity">
    <text evidence="5 7">Belongs to the bacterioferritin family.</text>
</comment>
<dbReference type="GO" id="GO:0004322">
    <property type="term" value="F:ferroxidase activity"/>
    <property type="evidence" value="ECO:0007669"/>
    <property type="project" value="UniProtKB-EC"/>
</dbReference>
<dbReference type="SUPFAM" id="SSF47240">
    <property type="entry name" value="Ferritin-like"/>
    <property type="match status" value="1"/>
</dbReference>
<dbReference type="PANTHER" id="PTHR30295">
    <property type="entry name" value="BACTERIOFERRITIN"/>
    <property type="match status" value="1"/>
</dbReference>
<dbReference type="NCBIfam" id="TIGR00754">
    <property type="entry name" value="bfr"/>
    <property type="match status" value="1"/>
</dbReference>
<dbReference type="Proteomes" id="UP000321197">
    <property type="component" value="Unassembled WGS sequence"/>
</dbReference>
<dbReference type="InterPro" id="IPR009078">
    <property type="entry name" value="Ferritin-like_SF"/>
</dbReference>
<proteinExistence type="inferred from homology"/>
<evidence type="ECO:0000256" key="7">
    <source>
        <dbReference type="RuleBase" id="RU000623"/>
    </source>
</evidence>
<dbReference type="GO" id="GO:0020037">
    <property type="term" value="F:heme binding"/>
    <property type="evidence" value="ECO:0007669"/>
    <property type="project" value="TreeGrafter"/>
</dbReference>
<feature type="binding site" evidence="6">
    <location>
        <position position="54"/>
    </location>
    <ligand>
        <name>Fe cation</name>
        <dbReference type="ChEBI" id="CHEBI:24875"/>
        <label>1</label>
    </ligand>
</feature>
<keyword evidence="4 5" id="KW-0408">Iron</keyword>
<comment type="catalytic activity">
    <reaction evidence="5">
        <text>4 Fe(2+) + O2 + 4 H(+) = 4 Fe(3+) + 2 H2O</text>
        <dbReference type="Rhea" id="RHEA:11148"/>
        <dbReference type="ChEBI" id="CHEBI:15377"/>
        <dbReference type="ChEBI" id="CHEBI:15378"/>
        <dbReference type="ChEBI" id="CHEBI:15379"/>
        <dbReference type="ChEBI" id="CHEBI:29033"/>
        <dbReference type="ChEBI" id="CHEBI:29034"/>
        <dbReference type="EC" id="1.16.3.1"/>
    </reaction>
</comment>
<feature type="binding site" evidence="6">
    <location>
        <position position="127"/>
    </location>
    <ligand>
        <name>Fe cation</name>
        <dbReference type="ChEBI" id="CHEBI:24875"/>
        <label>2</label>
    </ligand>
</feature>
<dbReference type="PANTHER" id="PTHR30295:SF0">
    <property type="entry name" value="BACTERIOFERRITIN"/>
    <property type="match status" value="1"/>
</dbReference>
<keyword evidence="1 5" id="KW-0409">Iron storage</keyword>
<dbReference type="PIRSF" id="PIRSF002560">
    <property type="entry name" value="Bacterioferritin"/>
    <property type="match status" value="1"/>
</dbReference>
<feature type="binding site" evidence="6">
    <location>
        <position position="18"/>
    </location>
    <ligand>
        <name>Fe cation</name>
        <dbReference type="ChEBI" id="CHEBI:24875"/>
        <label>1</label>
    </ligand>
</feature>
<dbReference type="PROSITE" id="PS00549">
    <property type="entry name" value="BACTERIOFERRITIN"/>
    <property type="match status" value="1"/>
</dbReference>
<dbReference type="AlphaFoldDB" id="A0A511R301"/>
<feature type="binding site" evidence="6">
    <location>
        <position position="51"/>
    </location>
    <ligand>
        <name>Fe cation</name>
        <dbReference type="ChEBI" id="CHEBI:24875"/>
        <label>1</label>
    </ligand>
</feature>
<dbReference type="GO" id="GO:0006826">
    <property type="term" value="P:iron ion transport"/>
    <property type="evidence" value="ECO:0007669"/>
    <property type="project" value="InterPro"/>
</dbReference>
<feature type="binding site" evidence="6">
    <location>
        <position position="130"/>
    </location>
    <ligand>
        <name>Fe cation</name>
        <dbReference type="ChEBI" id="CHEBI:24875"/>
        <label>2</label>
    </ligand>
</feature>
<evidence type="ECO:0000256" key="2">
    <source>
        <dbReference type="ARBA" id="ARBA00022617"/>
    </source>
</evidence>
<evidence type="ECO:0000313" key="9">
    <source>
        <dbReference type="EMBL" id="GEM83984.1"/>
    </source>
</evidence>
<feature type="domain" description="Ferritin-like diiron" evidence="8">
    <location>
        <begin position="1"/>
        <end position="145"/>
    </location>
</feature>
<dbReference type="GO" id="GO:0006879">
    <property type="term" value="P:intracellular iron ion homeostasis"/>
    <property type="evidence" value="ECO:0007669"/>
    <property type="project" value="UniProtKB-KW"/>
</dbReference>
<dbReference type="GO" id="GO:0005829">
    <property type="term" value="C:cytosol"/>
    <property type="evidence" value="ECO:0007669"/>
    <property type="project" value="TreeGrafter"/>
</dbReference>
<dbReference type="InterPro" id="IPR009040">
    <property type="entry name" value="Ferritin-like_diiron"/>
</dbReference>
<dbReference type="OrthoDB" id="9792238at2"/>
<keyword evidence="2 7" id="KW-0349">Heme</keyword>
<evidence type="ECO:0000256" key="6">
    <source>
        <dbReference type="PIRSR" id="PIRSR002560-1"/>
    </source>
</evidence>